<dbReference type="GO" id="GO:0032259">
    <property type="term" value="P:methylation"/>
    <property type="evidence" value="ECO:0007669"/>
    <property type="project" value="UniProtKB-KW"/>
</dbReference>
<dbReference type="InterPro" id="IPR036388">
    <property type="entry name" value="WH-like_DNA-bd_sf"/>
</dbReference>
<keyword evidence="4" id="KW-1185">Reference proteome</keyword>
<dbReference type="RefSeq" id="WP_113916108.1">
    <property type="nucleotide sequence ID" value="NZ_QNSE01000005.1"/>
</dbReference>
<dbReference type="Gene3D" id="1.10.10.10">
    <property type="entry name" value="Winged helix-like DNA-binding domain superfamily/Winged helix DNA-binding domain"/>
    <property type="match status" value="1"/>
</dbReference>
<dbReference type="GO" id="GO:0008168">
    <property type="term" value="F:methyltransferase activity"/>
    <property type="evidence" value="ECO:0007669"/>
    <property type="project" value="UniProtKB-KW"/>
</dbReference>
<dbReference type="InterPro" id="IPR012967">
    <property type="entry name" value="COMT_dimerisation"/>
</dbReference>
<dbReference type="GO" id="GO:0046983">
    <property type="term" value="F:protein dimerization activity"/>
    <property type="evidence" value="ECO:0007669"/>
    <property type="project" value="InterPro"/>
</dbReference>
<reference evidence="3 4" key="1">
    <citation type="submission" date="2018-06" db="EMBL/GenBank/DDBJ databases">
        <title>Genomic Encyclopedia of Type Strains, Phase III (KMG-III): the genomes of soil and plant-associated and newly described type strains.</title>
        <authorList>
            <person name="Whitman W."/>
        </authorList>
    </citation>
    <scope>NUCLEOTIDE SEQUENCE [LARGE SCALE GENOMIC DNA]</scope>
    <source>
        <strain evidence="3 4">CECT 7377</strain>
    </source>
</reference>
<dbReference type="Pfam" id="PF08242">
    <property type="entry name" value="Methyltransf_12"/>
    <property type="match status" value="1"/>
</dbReference>
<protein>
    <submittedName>
        <fullName evidence="3">Ubiquinone/menaquinone biosynthesis C-methylase UbiE</fullName>
    </submittedName>
</protein>
<dbReference type="SUPFAM" id="SSF53335">
    <property type="entry name" value="S-adenosyl-L-methionine-dependent methyltransferases"/>
    <property type="match status" value="1"/>
</dbReference>
<name>A0A366JBF2_9GAMM</name>
<dbReference type="AlphaFoldDB" id="A0A366JBF2"/>
<comment type="caution">
    <text evidence="3">The sequence shown here is derived from an EMBL/GenBank/DDBJ whole genome shotgun (WGS) entry which is preliminary data.</text>
</comment>
<dbReference type="CDD" id="cd02440">
    <property type="entry name" value="AdoMet_MTases"/>
    <property type="match status" value="1"/>
</dbReference>
<dbReference type="Gene3D" id="3.40.50.150">
    <property type="entry name" value="Vaccinia Virus protein VP39"/>
    <property type="match status" value="1"/>
</dbReference>
<keyword evidence="3" id="KW-0808">Transferase</keyword>
<proteinExistence type="predicted"/>
<dbReference type="EMBL" id="QNSE01000005">
    <property type="protein sequence ID" value="RBP83740.1"/>
    <property type="molecule type" value="Genomic_DNA"/>
</dbReference>
<dbReference type="InterPro" id="IPR016461">
    <property type="entry name" value="COMT-like"/>
</dbReference>
<dbReference type="InterPro" id="IPR029063">
    <property type="entry name" value="SAM-dependent_MTases_sf"/>
</dbReference>
<evidence type="ECO:0000313" key="3">
    <source>
        <dbReference type="EMBL" id="RBP83740.1"/>
    </source>
</evidence>
<dbReference type="Proteomes" id="UP000252792">
    <property type="component" value="Unassembled WGS sequence"/>
</dbReference>
<dbReference type="OrthoDB" id="8700339at2"/>
<keyword evidence="3" id="KW-0489">Methyltransferase</keyword>
<gene>
    <name evidence="3" type="ORF">DFP80_10560</name>
</gene>
<keyword evidence="3" id="KW-0830">Ubiquinone</keyword>
<dbReference type="PANTHER" id="PTHR43712">
    <property type="entry name" value="PUTATIVE (AFU_ORTHOLOGUE AFUA_4G14580)-RELATED"/>
    <property type="match status" value="1"/>
</dbReference>
<evidence type="ECO:0000313" key="4">
    <source>
        <dbReference type="Proteomes" id="UP000252792"/>
    </source>
</evidence>
<dbReference type="Pfam" id="PF08100">
    <property type="entry name" value="Dimerisation"/>
    <property type="match status" value="1"/>
</dbReference>
<dbReference type="InterPro" id="IPR013217">
    <property type="entry name" value="Methyltransf_12"/>
</dbReference>
<accession>A0A366JBF2</accession>
<sequence length="342" mass="37935">MTKLDNHELQAFWDLAGSQVKMKALEIALSRSLFDVLREPCSAEEVADKLALPSTNINGWLDLLWSIGCVDKATENKYVASALAKRYMTSTSSLDCSQALQFRFQTLRHFTEQFEALLHEPKNGVVLSSSMGPLWAKAAKAQIFQEQRAVTVPALNRIFATLLKVTIAEETPLNFLDLGGGPGLVSLSLAQRFPNATGVLFDFPETAQVARENVLAESLEHRIDVQSGDLNQQLPNGQFDLIWCSSVLHFLDDANAVIQGLATLLKPNGILLILHAEQTLEKTQCEGVLPFYLPMMMKGNYLPKQGEIIELLTKNGLDILQSEEIKDFPMAPVWLHCGRKKA</sequence>
<feature type="domain" description="O-methyltransferase dimerisation" evidence="1">
    <location>
        <begin position="13"/>
        <end position="90"/>
    </location>
</feature>
<dbReference type="PANTHER" id="PTHR43712:SF2">
    <property type="entry name" value="O-METHYLTRANSFERASE CICE"/>
    <property type="match status" value="1"/>
</dbReference>
<feature type="domain" description="Methyltransferase type 12" evidence="2">
    <location>
        <begin position="176"/>
        <end position="271"/>
    </location>
</feature>
<dbReference type="PROSITE" id="PS51683">
    <property type="entry name" value="SAM_OMT_II"/>
    <property type="match status" value="1"/>
</dbReference>
<evidence type="ECO:0000259" key="1">
    <source>
        <dbReference type="Pfam" id="PF08100"/>
    </source>
</evidence>
<organism evidence="3 4">
    <name type="scientific">Marinomonas rhizomae</name>
    <dbReference type="NCBI Taxonomy" id="491948"/>
    <lineage>
        <taxon>Bacteria</taxon>
        <taxon>Pseudomonadati</taxon>
        <taxon>Pseudomonadota</taxon>
        <taxon>Gammaproteobacteria</taxon>
        <taxon>Oceanospirillales</taxon>
        <taxon>Oceanospirillaceae</taxon>
        <taxon>Marinomonas</taxon>
    </lineage>
</organism>
<evidence type="ECO:0000259" key="2">
    <source>
        <dbReference type="Pfam" id="PF08242"/>
    </source>
</evidence>